<dbReference type="GO" id="GO:0004065">
    <property type="term" value="F:arylsulfatase activity"/>
    <property type="evidence" value="ECO:0007669"/>
    <property type="project" value="TreeGrafter"/>
</dbReference>
<evidence type="ECO:0000259" key="2">
    <source>
        <dbReference type="Pfam" id="PF00884"/>
    </source>
</evidence>
<dbReference type="OrthoDB" id="9783154at2"/>
<keyword evidence="3" id="KW-0378">Hydrolase</keyword>
<dbReference type="Proteomes" id="UP000319004">
    <property type="component" value="Chromosome"/>
</dbReference>
<dbReference type="GO" id="GO:0047753">
    <property type="term" value="F:choline-sulfatase activity"/>
    <property type="evidence" value="ECO:0007669"/>
    <property type="project" value="UniProtKB-EC"/>
</dbReference>
<dbReference type="Gene3D" id="3.30.1120.10">
    <property type="match status" value="1"/>
</dbReference>
<dbReference type="KEGG" id="snep:Enr13x_06810"/>
<evidence type="ECO:0000256" key="1">
    <source>
        <dbReference type="ARBA" id="ARBA00008779"/>
    </source>
</evidence>
<protein>
    <submittedName>
        <fullName evidence="3">Choline-sulfatase</fullName>
        <ecNumber evidence="3">3.1.6.6</ecNumber>
    </submittedName>
</protein>
<dbReference type="InterPro" id="IPR000917">
    <property type="entry name" value="Sulfatase_N"/>
</dbReference>
<dbReference type="InterPro" id="IPR017850">
    <property type="entry name" value="Alkaline_phosphatase_core_sf"/>
</dbReference>
<dbReference type="Gene3D" id="3.40.720.10">
    <property type="entry name" value="Alkaline Phosphatase, subunit A"/>
    <property type="match status" value="1"/>
</dbReference>
<dbReference type="Pfam" id="PF00884">
    <property type="entry name" value="Sulfatase"/>
    <property type="match status" value="1"/>
</dbReference>
<sequence>MMRNDIPLRQWRANAVRPRSDWPATFVVLLLVVVAGSIGRGRSCNAAETPPNIVLVFIDDMGWGDFSSFGNDDAVTPNIDRLAAEGIRFEQFYVNSPICSPSRVAISTGQYPQRWRITSYLNNRKSNQERGMAQWLDPKAPMLARSLSQAGYATGHFGKWHMGGQRDVNDAPPITDYGFDASLTNFEGMGPKLLPLTLKPGDKQPGRIWDRAESLGEGYRWMLRSEITSGFVDAAVSFIDQAAAAEKPFYINLWPDDVHSPYWPPVETWGDGSMRRLYLSVLESMDKQFGALFDRIRNDESLRNNTLILICSDNGPQPGAGEAGPFRGYKTHLYEGGVRSPLVAWGPKILKKQNHVDSTSVFAAIDLVPTLLELTGTPRPEGVNFDGEALVGTLLGEGGSRAAPIFFRRPPDRDTFYGEDDLPDLAVRSGKWKLLCEYDGSDPQLYNLETDRSEKSNVASQHTEVVATLTEKLIRWHESMPADNGATYRNKPKRPKR</sequence>
<dbReference type="InterPro" id="IPR050738">
    <property type="entry name" value="Sulfatase"/>
</dbReference>
<evidence type="ECO:0000313" key="4">
    <source>
        <dbReference type="Proteomes" id="UP000319004"/>
    </source>
</evidence>
<dbReference type="SUPFAM" id="SSF53649">
    <property type="entry name" value="Alkaline phosphatase-like"/>
    <property type="match status" value="1"/>
</dbReference>
<evidence type="ECO:0000313" key="3">
    <source>
        <dbReference type="EMBL" id="QDV40845.1"/>
    </source>
</evidence>
<dbReference type="EMBL" id="CP037423">
    <property type="protein sequence ID" value="QDV40845.1"/>
    <property type="molecule type" value="Genomic_DNA"/>
</dbReference>
<reference evidence="3 4" key="1">
    <citation type="submission" date="2019-03" db="EMBL/GenBank/DDBJ databases">
        <title>Deep-cultivation of Planctomycetes and their phenomic and genomic characterization uncovers novel biology.</title>
        <authorList>
            <person name="Wiegand S."/>
            <person name="Jogler M."/>
            <person name="Boedeker C."/>
            <person name="Pinto D."/>
            <person name="Vollmers J."/>
            <person name="Rivas-Marin E."/>
            <person name="Kohn T."/>
            <person name="Peeters S.H."/>
            <person name="Heuer A."/>
            <person name="Rast P."/>
            <person name="Oberbeckmann S."/>
            <person name="Bunk B."/>
            <person name="Jeske O."/>
            <person name="Meyerdierks A."/>
            <person name="Storesund J.E."/>
            <person name="Kallscheuer N."/>
            <person name="Luecker S."/>
            <person name="Lage O.M."/>
            <person name="Pohl T."/>
            <person name="Merkel B.J."/>
            <person name="Hornburger P."/>
            <person name="Mueller R.-W."/>
            <person name="Bruemmer F."/>
            <person name="Labrenz M."/>
            <person name="Spormann A.M."/>
            <person name="Op den Camp H."/>
            <person name="Overmann J."/>
            <person name="Amann R."/>
            <person name="Jetten M.S.M."/>
            <person name="Mascher T."/>
            <person name="Medema M.H."/>
            <person name="Devos D.P."/>
            <person name="Kaster A.-K."/>
            <person name="Ovreas L."/>
            <person name="Rohde M."/>
            <person name="Galperin M.Y."/>
            <person name="Jogler C."/>
        </authorList>
    </citation>
    <scope>NUCLEOTIDE SEQUENCE [LARGE SCALE GENOMIC DNA]</scope>
    <source>
        <strain evidence="3 4">Enr13</strain>
    </source>
</reference>
<dbReference type="PANTHER" id="PTHR42693:SF33">
    <property type="entry name" value="ARYLSULFATASE"/>
    <property type="match status" value="1"/>
</dbReference>
<feature type="domain" description="Sulfatase N-terminal" evidence="2">
    <location>
        <begin position="51"/>
        <end position="376"/>
    </location>
</feature>
<proteinExistence type="inferred from homology"/>
<dbReference type="AlphaFoldDB" id="A0A518HJ18"/>
<gene>
    <name evidence="3" type="primary">betC_8</name>
    <name evidence="3" type="ORF">Enr13x_06810</name>
</gene>
<dbReference type="RefSeq" id="WP_145384649.1">
    <property type="nucleotide sequence ID" value="NZ_CP037423.1"/>
</dbReference>
<accession>A0A518HJ18</accession>
<organism evidence="3 4">
    <name type="scientific">Stieleria neptunia</name>
    <dbReference type="NCBI Taxonomy" id="2527979"/>
    <lineage>
        <taxon>Bacteria</taxon>
        <taxon>Pseudomonadati</taxon>
        <taxon>Planctomycetota</taxon>
        <taxon>Planctomycetia</taxon>
        <taxon>Pirellulales</taxon>
        <taxon>Pirellulaceae</taxon>
        <taxon>Stieleria</taxon>
    </lineage>
</organism>
<dbReference type="PANTHER" id="PTHR42693">
    <property type="entry name" value="ARYLSULFATASE FAMILY MEMBER"/>
    <property type="match status" value="1"/>
</dbReference>
<keyword evidence="4" id="KW-1185">Reference proteome</keyword>
<name>A0A518HJ18_9BACT</name>
<dbReference type="EC" id="3.1.6.6" evidence="3"/>
<comment type="similarity">
    <text evidence="1">Belongs to the sulfatase family.</text>
</comment>